<sequence length="133" mass="14386">MKNLFLSIVAVFTVSSCTTLSNVSKIGSKQVSIANTQWTLAETVKGKTPTLIIENNKLSGNAGCNNYFGTLMLDTTAGNFSASGIGATKMACENMETENNFLSMLQEANKYVVSGNTLELYKNNLLLMKLNKL</sequence>
<dbReference type="AlphaFoldDB" id="A0A239WUV4"/>
<dbReference type="PANTHER" id="PTHR35535:SF2">
    <property type="entry name" value="DUF306 DOMAIN-CONTAINING PROTEIN"/>
    <property type="match status" value="1"/>
</dbReference>
<dbReference type="PANTHER" id="PTHR35535">
    <property type="entry name" value="HEAT SHOCK PROTEIN HSLJ"/>
    <property type="match status" value="1"/>
</dbReference>
<feature type="domain" description="DUF306" evidence="1">
    <location>
        <begin position="33"/>
        <end position="124"/>
    </location>
</feature>
<dbReference type="InterPro" id="IPR053147">
    <property type="entry name" value="Hsp_HslJ-like"/>
</dbReference>
<dbReference type="KEGG" id="ctak:4412677_00764"/>
<organism evidence="2 3">
    <name type="scientific">Chryseobacterium taklimakanense</name>
    <dbReference type="NCBI Taxonomy" id="536441"/>
    <lineage>
        <taxon>Bacteria</taxon>
        <taxon>Pseudomonadati</taxon>
        <taxon>Bacteroidota</taxon>
        <taxon>Flavobacteriia</taxon>
        <taxon>Flavobacteriales</taxon>
        <taxon>Weeksellaceae</taxon>
        <taxon>Chryseobacterium group</taxon>
        <taxon>Chryseobacterium</taxon>
    </lineage>
</organism>
<dbReference type="InterPro" id="IPR005184">
    <property type="entry name" value="DUF306_Meta_HslJ"/>
</dbReference>
<dbReference type="InterPro" id="IPR038670">
    <property type="entry name" value="HslJ-like_sf"/>
</dbReference>
<evidence type="ECO:0000313" key="3">
    <source>
        <dbReference type="Proteomes" id="UP000215196"/>
    </source>
</evidence>
<evidence type="ECO:0000313" key="2">
    <source>
        <dbReference type="EMBL" id="SNV38271.1"/>
    </source>
</evidence>
<dbReference type="Pfam" id="PF03724">
    <property type="entry name" value="META"/>
    <property type="match status" value="1"/>
</dbReference>
<keyword evidence="3" id="KW-1185">Reference proteome</keyword>
<dbReference type="PROSITE" id="PS51257">
    <property type="entry name" value="PROKAR_LIPOPROTEIN"/>
    <property type="match status" value="1"/>
</dbReference>
<name>A0A239WUV4_9FLAO</name>
<dbReference type="RefSeq" id="WP_095070531.1">
    <property type="nucleotide sequence ID" value="NZ_LT906465.1"/>
</dbReference>
<dbReference type="Gene3D" id="2.40.128.270">
    <property type="match status" value="1"/>
</dbReference>
<dbReference type="EMBL" id="LT906465">
    <property type="protein sequence ID" value="SNV38271.1"/>
    <property type="molecule type" value="Genomic_DNA"/>
</dbReference>
<accession>A0A239WUV4</accession>
<dbReference type="Proteomes" id="UP000215196">
    <property type="component" value="Chromosome 1"/>
</dbReference>
<protein>
    <submittedName>
        <fullName evidence="2">META domain</fullName>
    </submittedName>
</protein>
<evidence type="ECO:0000259" key="1">
    <source>
        <dbReference type="Pfam" id="PF03724"/>
    </source>
</evidence>
<reference evidence="2 3" key="1">
    <citation type="submission" date="2017-06" db="EMBL/GenBank/DDBJ databases">
        <authorList>
            <consortium name="Pathogen Informatics"/>
        </authorList>
    </citation>
    <scope>NUCLEOTIDE SEQUENCE [LARGE SCALE GENOMIC DNA]</scope>
    <source>
        <strain evidence="2 3">NCTC13490</strain>
    </source>
</reference>
<proteinExistence type="predicted"/>
<gene>
    <name evidence="2" type="ORF">SAMEA4412677_00764</name>
</gene>